<dbReference type="GO" id="GO:0008519">
    <property type="term" value="F:ammonium channel activity"/>
    <property type="evidence" value="ECO:0007669"/>
    <property type="project" value="InterPro"/>
</dbReference>
<comment type="similarity">
    <text evidence="2 8">Belongs to the ammonia transporter channel (TC 1.A.11.2) family.</text>
</comment>
<feature type="domain" description="Ammonium transporter AmtB-like" evidence="9">
    <location>
        <begin position="38"/>
        <end position="453"/>
    </location>
</feature>
<gene>
    <name evidence="10" type="ORF">DdX_08475</name>
</gene>
<reference evidence="10" key="1">
    <citation type="submission" date="2022-01" db="EMBL/GenBank/DDBJ databases">
        <title>Genome Sequence Resource for Two Populations of Ditylenchus destructor, the Migratory Endoparasitic Phytonematode.</title>
        <authorList>
            <person name="Zhang H."/>
            <person name="Lin R."/>
            <person name="Xie B."/>
        </authorList>
    </citation>
    <scope>NUCLEOTIDE SEQUENCE</scope>
    <source>
        <strain evidence="10">BazhouSP</strain>
    </source>
</reference>
<evidence type="ECO:0000256" key="1">
    <source>
        <dbReference type="ARBA" id="ARBA00004141"/>
    </source>
</evidence>
<evidence type="ECO:0000256" key="2">
    <source>
        <dbReference type="ARBA" id="ARBA00005887"/>
    </source>
</evidence>
<keyword evidence="11" id="KW-1185">Reference proteome</keyword>
<keyword evidence="3 8" id="KW-0813">Transport</keyword>
<accession>A0AAD4R6W5</accession>
<evidence type="ECO:0000256" key="6">
    <source>
        <dbReference type="ARBA" id="ARBA00023136"/>
    </source>
</evidence>
<feature type="transmembrane region" description="Helical" evidence="8">
    <location>
        <begin position="196"/>
        <end position="214"/>
    </location>
</feature>
<name>A0AAD4R6W5_9BILA</name>
<evidence type="ECO:0000259" key="9">
    <source>
        <dbReference type="Pfam" id="PF00909"/>
    </source>
</evidence>
<keyword evidence="4 8" id="KW-0812">Transmembrane</keyword>
<keyword evidence="6 8" id="KW-0472">Membrane</keyword>
<sequence>MSAAMDDALLLQQVASRLAAMKEELLNSTRDLNQNENAFFLCSMALLIFLMQTGFAFLEAGAVRGKNCTNILAKNLLDSLITIIGYWSIGWAFAYGANPISWLSPFVGLSEFAGVGLVDHSRFFFQYVFAARASTIISGAVAERCEFFAFIVYSIVVSSTVYPVLAHWGWSEQGWLKKGIQFDQYTTTYLDTAGSGVVHLCGGTISLVAAYMMGPRIGRFLIPEKGKKNNIYAKIRGHSVPLASLGGFILMAGFLAFNGGSISDISKRGSGQSVAKAMVITIMCGAFSAITYLIIHYIRNGKWTVLLTINACLTGMISACAGCNLISPWATIFTGAIGAIIYLSLSELMLRLKIDDPLDAFAVHAGGGFWGLISVCIFAENGGVIYAIFGSYPITEALLQLGWNVISGLAIMAWSATVMIPIFLILKVAGKFRVPAEVEIKGIDIIKHGESAYPLTAYGHGWDDELDDTAKVLHHMKMAHTGNFSTPRSPDSMDTLGDGQNSYFTNDGWAVIHHRSGETSKMNNPYKN</sequence>
<feature type="transmembrane region" description="Helical" evidence="8">
    <location>
        <begin position="79"/>
        <end position="103"/>
    </location>
</feature>
<dbReference type="NCBIfam" id="TIGR00836">
    <property type="entry name" value="amt"/>
    <property type="match status" value="1"/>
</dbReference>
<dbReference type="FunFam" id="1.10.3430.10:FF:000010">
    <property type="entry name" value="Ammonium transporter"/>
    <property type="match status" value="1"/>
</dbReference>
<feature type="transmembrane region" description="Helical" evidence="8">
    <location>
        <begin position="333"/>
        <end position="350"/>
    </location>
</feature>
<organism evidence="10 11">
    <name type="scientific">Ditylenchus destructor</name>
    <dbReference type="NCBI Taxonomy" id="166010"/>
    <lineage>
        <taxon>Eukaryota</taxon>
        <taxon>Metazoa</taxon>
        <taxon>Ecdysozoa</taxon>
        <taxon>Nematoda</taxon>
        <taxon>Chromadorea</taxon>
        <taxon>Rhabditida</taxon>
        <taxon>Tylenchina</taxon>
        <taxon>Tylenchomorpha</taxon>
        <taxon>Sphaerularioidea</taxon>
        <taxon>Anguinidae</taxon>
        <taxon>Anguininae</taxon>
        <taxon>Ditylenchus</taxon>
    </lineage>
</organism>
<protein>
    <recommendedName>
        <fullName evidence="8">Ammonium transporter</fullName>
    </recommendedName>
</protein>
<dbReference type="InterPro" id="IPR024041">
    <property type="entry name" value="NH4_transpt_AmtB-like_dom"/>
</dbReference>
<dbReference type="InterPro" id="IPR001905">
    <property type="entry name" value="Ammonium_transpt"/>
</dbReference>
<evidence type="ECO:0000256" key="7">
    <source>
        <dbReference type="ARBA" id="ARBA00023177"/>
    </source>
</evidence>
<dbReference type="GO" id="GO:0005886">
    <property type="term" value="C:plasma membrane"/>
    <property type="evidence" value="ECO:0007669"/>
    <property type="project" value="UniProtKB-SubCell"/>
</dbReference>
<evidence type="ECO:0000313" key="11">
    <source>
        <dbReference type="Proteomes" id="UP001201812"/>
    </source>
</evidence>
<feature type="transmembrane region" description="Helical" evidence="8">
    <location>
        <begin position="277"/>
        <end position="298"/>
    </location>
</feature>
<feature type="transmembrane region" description="Helical" evidence="8">
    <location>
        <begin position="123"/>
        <end position="141"/>
    </location>
</feature>
<keyword evidence="7 8" id="KW-0924">Ammonia transport</keyword>
<proteinExistence type="inferred from homology"/>
<evidence type="ECO:0000313" key="10">
    <source>
        <dbReference type="EMBL" id="KAI1714380.1"/>
    </source>
</evidence>
<evidence type="ECO:0000256" key="4">
    <source>
        <dbReference type="ARBA" id="ARBA00022692"/>
    </source>
</evidence>
<feature type="transmembrane region" description="Helical" evidence="8">
    <location>
        <begin position="148"/>
        <end position="170"/>
    </location>
</feature>
<comment type="subcellular location">
    <subcellularLocation>
        <location evidence="8">Cell membrane</location>
        <topology evidence="8">Multi-pass membrane protein</topology>
    </subcellularLocation>
    <subcellularLocation>
        <location evidence="1">Membrane</location>
        <topology evidence="1">Multi-pass membrane protein</topology>
    </subcellularLocation>
</comment>
<dbReference type="Proteomes" id="UP001201812">
    <property type="component" value="Unassembled WGS sequence"/>
</dbReference>
<feature type="transmembrane region" description="Helical" evidence="8">
    <location>
        <begin position="362"/>
        <end position="389"/>
    </location>
</feature>
<keyword evidence="5 8" id="KW-1133">Transmembrane helix</keyword>
<dbReference type="GO" id="GO:0097272">
    <property type="term" value="P:ammonium homeostasis"/>
    <property type="evidence" value="ECO:0007669"/>
    <property type="project" value="TreeGrafter"/>
</dbReference>
<dbReference type="Gene3D" id="1.10.3430.10">
    <property type="entry name" value="Ammonium transporter AmtB like domains"/>
    <property type="match status" value="1"/>
</dbReference>
<evidence type="ECO:0000256" key="8">
    <source>
        <dbReference type="RuleBase" id="RU362002"/>
    </source>
</evidence>
<dbReference type="SUPFAM" id="SSF111352">
    <property type="entry name" value="Ammonium transporter"/>
    <property type="match status" value="1"/>
</dbReference>
<feature type="transmembrane region" description="Helical" evidence="8">
    <location>
        <begin position="401"/>
        <end position="426"/>
    </location>
</feature>
<dbReference type="Pfam" id="PF00909">
    <property type="entry name" value="Ammonium_transp"/>
    <property type="match status" value="1"/>
</dbReference>
<feature type="transmembrane region" description="Helical" evidence="8">
    <location>
        <begin position="305"/>
        <end position="327"/>
    </location>
</feature>
<dbReference type="PANTHER" id="PTHR11730:SF118">
    <property type="entry name" value="AMMONIUM TRANSPORTER 1-RELATED"/>
    <property type="match status" value="1"/>
</dbReference>
<comment type="caution">
    <text evidence="10">The sequence shown here is derived from an EMBL/GenBank/DDBJ whole genome shotgun (WGS) entry which is preliminary data.</text>
</comment>
<dbReference type="InterPro" id="IPR029020">
    <property type="entry name" value="Ammonium/urea_transptr"/>
</dbReference>
<dbReference type="EMBL" id="JAKKPZ010000013">
    <property type="protein sequence ID" value="KAI1714380.1"/>
    <property type="molecule type" value="Genomic_DNA"/>
</dbReference>
<evidence type="ECO:0000256" key="5">
    <source>
        <dbReference type="ARBA" id="ARBA00022989"/>
    </source>
</evidence>
<feature type="transmembrane region" description="Helical" evidence="8">
    <location>
        <begin position="235"/>
        <end position="257"/>
    </location>
</feature>
<feature type="transmembrane region" description="Helical" evidence="8">
    <location>
        <begin position="38"/>
        <end position="58"/>
    </location>
</feature>
<dbReference type="AlphaFoldDB" id="A0AAD4R6W5"/>
<dbReference type="PANTHER" id="PTHR11730">
    <property type="entry name" value="AMMONIUM TRANSPORTER"/>
    <property type="match status" value="1"/>
</dbReference>
<evidence type="ECO:0000256" key="3">
    <source>
        <dbReference type="ARBA" id="ARBA00022448"/>
    </source>
</evidence>